<dbReference type="PROSITE" id="PS50235">
    <property type="entry name" value="USP_3"/>
    <property type="match status" value="1"/>
</dbReference>
<dbReference type="GO" id="GO:0005829">
    <property type="term" value="C:cytosol"/>
    <property type="evidence" value="ECO:0007669"/>
    <property type="project" value="TreeGrafter"/>
</dbReference>
<evidence type="ECO:0000256" key="3">
    <source>
        <dbReference type="ARBA" id="ARBA00022670"/>
    </source>
</evidence>
<dbReference type="Pfam" id="PF00443">
    <property type="entry name" value="UCH"/>
    <property type="match status" value="1"/>
</dbReference>
<keyword evidence="5 7" id="KW-0378">Hydrolase</keyword>
<dbReference type="EC" id="3.4.19.12" evidence="7"/>
<dbReference type="Proteomes" id="UP001291623">
    <property type="component" value="Unassembled WGS sequence"/>
</dbReference>
<dbReference type="Gene3D" id="3.90.70.10">
    <property type="entry name" value="Cysteine proteinases"/>
    <property type="match status" value="1"/>
</dbReference>
<dbReference type="GO" id="GO:0006508">
    <property type="term" value="P:proteolysis"/>
    <property type="evidence" value="ECO:0007669"/>
    <property type="project" value="UniProtKB-KW"/>
</dbReference>
<keyword evidence="11" id="KW-1185">Reference proteome</keyword>
<evidence type="ECO:0000313" key="10">
    <source>
        <dbReference type="EMBL" id="KAK4356111.1"/>
    </source>
</evidence>
<evidence type="ECO:0000313" key="11">
    <source>
        <dbReference type="Proteomes" id="UP001291623"/>
    </source>
</evidence>
<keyword evidence="6 7" id="KW-0788">Thiol protease</keyword>
<evidence type="ECO:0000256" key="4">
    <source>
        <dbReference type="ARBA" id="ARBA00022786"/>
    </source>
</evidence>
<sequence length="607" mass="67213">MKIHGNIHIFKHGFGFKSHWVTAHGVQVSVAATLLSIAGFIFAIKDGKFRNFMVSEKPGSKNYWIIPGLQNLGNNCFLNVVLQALASCKSFSKYLEQVVEEYEGSSVGGNGDLPVIAALASLVEELCIVRHGRAVLSPRRLMHAMTSHIPNFNLTSQQDAEEALSHLLSSLRDELSESYVHDHSSLADVTMLPNCRIVTQRMAGESEQERWKTSFLGPFDGILGSFLTCQSCSFQISLDFQLFHSLHLVPVSSSSDAIMPGCSVEHCLKQFFVAEQLEHYKCSHCWHIAAIKFASAMDENEAIVEKLKLCNEEDSCDCKELACLARLPWSNSFSRTFKQLSIGRSPKVLCLHLQRASINVFGEQVKLQGHISFPLILYLAPFVKNGVGTTKSWEENLQIGQIKHQQQPFPLFNYLNLQDNKEMVACITRSERKLSTEVEDTSALCLSNNFGVKAPKSKSILREIGGDKEISLNPLPPHSGNQVGCFRISAAGGKLTNSTIPKFEALSSLEIKQCCERLGGAPPITHSKSHKYRLASVVQHFGRVGSGHYTVYRRVTAKISEDDPAGLLGSAVDQWFCISDTDVHSVSEKDVLDAEATLLFYEKVSDC</sequence>
<dbReference type="PANTHER" id="PTHR24006:SF888">
    <property type="entry name" value="UBIQUITIN CARBOXYL-TERMINAL HYDROLASE 30"/>
    <property type="match status" value="1"/>
</dbReference>
<evidence type="ECO:0000256" key="1">
    <source>
        <dbReference type="ARBA" id="ARBA00000707"/>
    </source>
</evidence>
<reference evidence="10" key="1">
    <citation type="submission" date="2023-12" db="EMBL/GenBank/DDBJ databases">
        <title>Genome assembly of Anisodus tanguticus.</title>
        <authorList>
            <person name="Wang Y.-J."/>
        </authorList>
    </citation>
    <scope>NUCLEOTIDE SEQUENCE</scope>
    <source>
        <strain evidence="10">KB-2021</strain>
        <tissue evidence="10">Leaf</tissue>
    </source>
</reference>
<comment type="similarity">
    <text evidence="2 7">Belongs to the peptidase C19 family.</text>
</comment>
<keyword evidence="8" id="KW-0472">Membrane</keyword>
<keyword evidence="4 7" id="KW-0833">Ubl conjugation pathway</keyword>
<dbReference type="GO" id="GO:0016579">
    <property type="term" value="P:protein deubiquitination"/>
    <property type="evidence" value="ECO:0007669"/>
    <property type="project" value="InterPro"/>
</dbReference>
<evidence type="ECO:0000259" key="9">
    <source>
        <dbReference type="PROSITE" id="PS50235"/>
    </source>
</evidence>
<dbReference type="InterPro" id="IPR038765">
    <property type="entry name" value="Papain-like_cys_pep_sf"/>
</dbReference>
<dbReference type="PROSITE" id="PS00973">
    <property type="entry name" value="USP_2"/>
    <property type="match status" value="1"/>
</dbReference>
<dbReference type="AlphaFoldDB" id="A0AAE1VA27"/>
<accession>A0AAE1VA27</accession>
<evidence type="ECO:0000256" key="2">
    <source>
        <dbReference type="ARBA" id="ARBA00009085"/>
    </source>
</evidence>
<dbReference type="SUPFAM" id="SSF54001">
    <property type="entry name" value="Cysteine proteinases"/>
    <property type="match status" value="1"/>
</dbReference>
<keyword evidence="3 7" id="KW-0645">Protease</keyword>
<dbReference type="InterPro" id="IPR001394">
    <property type="entry name" value="Peptidase_C19_UCH"/>
</dbReference>
<feature type="domain" description="USP" evidence="9">
    <location>
        <begin position="67"/>
        <end position="604"/>
    </location>
</feature>
<comment type="caution">
    <text evidence="10">The sequence shown here is derived from an EMBL/GenBank/DDBJ whole genome shotgun (WGS) entry which is preliminary data.</text>
</comment>
<proteinExistence type="inferred from homology"/>
<keyword evidence="8" id="KW-0812">Transmembrane</keyword>
<evidence type="ECO:0000256" key="8">
    <source>
        <dbReference type="SAM" id="Phobius"/>
    </source>
</evidence>
<dbReference type="InterPro" id="IPR018200">
    <property type="entry name" value="USP_CS"/>
</dbReference>
<dbReference type="InterPro" id="IPR028889">
    <property type="entry name" value="USP"/>
</dbReference>
<protein>
    <recommendedName>
        <fullName evidence="7">Ubiquitin carboxyl-terminal hydrolase</fullName>
        <ecNumber evidence="7">3.4.19.12</ecNumber>
    </recommendedName>
</protein>
<organism evidence="10 11">
    <name type="scientific">Anisodus tanguticus</name>
    <dbReference type="NCBI Taxonomy" id="243964"/>
    <lineage>
        <taxon>Eukaryota</taxon>
        <taxon>Viridiplantae</taxon>
        <taxon>Streptophyta</taxon>
        <taxon>Embryophyta</taxon>
        <taxon>Tracheophyta</taxon>
        <taxon>Spermatophyta</taxon>
        <taxon>Magnoliopsida</taxon>
        <taxon>eudicotyledons</taxon>
        <taxon>Gunneridae</taxon>
        <taxon>Pentapetalae</taxon>
        <taxon>asterids</taxon>
        <taxon>lamiids</taxon>
        <taxon>Solanales</taxon>
        <taxon>Solanaceae</taxon>
        <taxon>Solanoideae</taxon>
        <taxon>Hyoscyameae</taxon>
        <taxon>Anisodus</taxon>
    </lineage>
</organism>
<evidence type="ECO:0000256" key="7">
    <source>
        <dbReference type="RuleBase" id="RU366025"/>
    </source>
</evidence>
<comment type="catalytic activity">
    <reaction evidence="1 7">
        <text>Thiol-dependent hydrolysis of ester, thioester, amide, peptide and isopeptide bonds formed by the C-terminal Gly of ubiquitin (a 76-residue protein attached to proteins as an intracellular targeting signal).</text>
        <dbReference type="EC" id="3.4.19.12"/>
    </reaction>
</comment>
<feature type="transmembrane region" description="Helical" evidence="8">
    <location>
        <begin position="20"/>
        <end position="44"/>
    </location>
</feature>
<evidence type="ECO:0000256" key="6">
    <source>
        <dbReference type="ARBA" id="ARBA00022807"/>
    </source>
</evidence>
<dbReference type="GO" id="GO:0005634">
    <property type="term" value="C:nucleus"/>
    <property type="evidence" value="ECO:0007669"/>
    <property type="project" value="TreeGrafter"/>
</dbReference>
<keyword evidence="8" id="KW-1133">Transmembrane helix</keyword>
<evidence type="ECO:0000256" key="5">
    <source>
        <dbReference type="ARBA" id="ARBA00022801"/>
    </source>
</evidence>
<dbReference type="PROSITE" id="PS00972">
    <property type="entry name" value="USP_1"/>
    <property type="match status" value="1"/>
</dbReference>
<dbReference type="InterPro" id="IPR050164">
    <property type="entry name" value="Peptidase_C19"/>
</dbReference>
<dbReference type="EMBL" id="JAVYJV010000013">
    <property type="protein sequence ID" value="KAK4356111.1"/>
    <property type="molecule type" value="Genomic_DNA"/>
</dbReference>
<gene>
    <name evidence="10" type="ORF">RND71_025082</name>
</gene>
<dbReference type="PANTHER" id="PTHR24006">
    <property type="entry name" value="UBIQUITIN CARBOXYL-TERMINAL HYDROLASE"/>
    <property type="match status" value="1"/>
</dbReference>
<dbReference type="GO" id="GO:0004843">
    <property type="term" value="F:cysteine-type deubiquitinase activity"/>
    <property type="evidence" value="ECO:0007669"/>
    <property type="project" value="UniProtKB-UniRule"/>
</dbReference>
<name>A0AAE1VA27_9SOLA</name>
<comment type="function">
    <text evidence="7">Recognizes and hydrolyzes the peptide bond at the C-terminal Gly of ubiquitin. Involved in the processing of poly-ubiquitin precursors as well as that of ubiquitinated proteins.</text>
</comment>